<comment type="caution">
    <text evidence="8">The sequence shown here is derived from an EMBL/GenBank/DDBJ whole genome shotgun (WGS) entry which is preliminary data.</text>
</comment>
<comment type="similarity">
    <text evidence="6">Belongs to the methyltransferase superfamily. RsmI family.</text>
</comment>
<evidence type="ECO:0000256" key="6">
    <source>
        <dbReference type="HAMAP-Rule" id="MF_01877"/>
    </source>
</evidence>
<dbReference type="InterPro" id="IPR008189">
    <property type="entry name" value="rRNA_ssu_MeTfrase_I"/>
</dbReference>
<dbReference type="InterPro" id="IPR014777">
    <property type="entry name" value="4pyrrole_Mease_sub1"/>
</dbReference>
<dbReference type="InterPro" id="IPR035996">
    <property type="entry name" value="4pyrrol_Methylase_sf"/>
</dbReference>
<dbReference type="AlphaFoldDB" id="A0A2M7GBE4"/>
<evidence type="ECO:0000256" key="5">
    <source>
        <dbReference type="ARBA" id="ARBA00022691"/>
    </source>
</evidence>
<dbReference type="Gene3D" id="3.40.1010.10">
    <property type="entry name" value="Cobalt-precorrin-4 Transmethylase, Domain 1"/>
    <property type="match status" value="1"/>
</dbReference>
<dbReference type="GO" id="GO:0005737">
    <property type="term" value="C:cytoplasm"/>
    <property type="evidence" value="ECO:0007669"/>
    <property type="project" value="UniProtKB-SubCell"/>
</dbReference>
<accession>A0A2M7GBE4</accession>
<keyword evidence="4 6" id="KW-0808">Transferase</keyword>
<comment type="catalytic activity">
    <reaction evidence="6">
        <text>cytidine(1402) in 16S rRNA + S-adenosyl-L-methionine = 2'-O-methylcytidine(1402) in 16S rRNA + S-adenosyl-L-homocysteine + H(+)</text>
        <dbReference type="Rhea" id="RHEA:42924"/>
        <dbReference type="Rhea" id="RHEA-COMP:10285"/>
        <dbReference type="Rhea" id="RHEA-COMP:10286"/>
        <dbReference type="ChEBI" id="CHEBI:15378"/>
        <dbReference type="ChEBI" id="CHEBI:57856"/>
        <dbReference type="ChEBI" id="CHEBI:59789"/>
        <dbReference type="ChEBI" id="CHEBI:74495"/>
        <dbReference type="ChEBI" id="CHEBI:82748"/>
        <dbReference type="EC" id="2.1.1.198"/>
    </reaction>
</comment>
<sequence length="279" mass="30716">MAGGLYICATPIGNLQDITLRVLEVLKQVDLILAEDTRHTRKLLNHFEINTPLRSLHEHNEYEQIPALLAELAGGASLALVSDAGLPAVSDPGALLIQAAREQGYPVTVLPGASAVTTALLLSGLSSGQGFSFIGFLPRTSKQRQDLLRTYAAFQHPVICFESPHRLQSSLEDFEAVLGTREVAVCRELTKLHEEVIRFALPELRAYFAHHPPRGELTLVIAPAPEQTEMLEVADAETVQAAWRELQELGLDKRSVQESLQERFGLTRNELYALLLNKG</sequence>
<dbReference type="FunFam" id="3.40.1010.10:FF:000007">
    <property type="entry name" value="Ribosomal RNA small subunit methyltransferase I"/>
    <property type="match status" value="1"/>
</dbReference>
<dbReference type="PROSITE" id="PS01296">
    <property type="entry name" value="RSMI"/>
    <property type="match status" value="1"/>
</dbReference>
<dbReference type="HAMAP" id="MF_01877">
    <property type="entry name" value="16SrRNA_methyltr_I"/>
    <property type="match status" value="1"/>
</dbReference>
<evidence type="ECO:0000313" key="9">
    <source>
        <dbReference type="Proteomes" id="UP000231019"/>
    </source>
</evidence>
<dbReference type="PANTHER" id="PTHR46111">
    <property type="entry name" value="RIBOSOMAL RNA SMALL SUBUNIT METHYLTRANSFERASE I"/>
    <property type="match status" value="1"/>
</dbReference>
<dbReference type="Gene3D" id="3.30.950.10">
    <property type="entry name" value="Methyltransferase, Cobalt-precorrin-4 Transmethylase, Domain 2"/>
    <property type="match status" value="1"/>
</dbReference>
<keyword evidence="2 6" id="KW-0698">rRNA processing</keyword>
<comment type="function">
    <text evidence="6">Catalyzes the 2'-O-methylation of the ribose of cytidine 1402 (C1402) in 16S rRNA.</text>
</comment>
<organism evidence="8 9">
    <name type="scientific">bacterium (Candidatus Blackallbacteria) CG17_big_fil_post_rev_8_21_14_2_50_48_46</name>
    <dbReference type="NCBI Taxonomy" id="2014261"/>
    <lineage>
        <taxon>Bacteria</taxon>
        <taxon>Candidatus Blackallbacteria</taxon>
    </lineage>
</organism>
<dbReference type="InterPro" id="IPR014776">
    <property type="entry name" value="4pyrrole_Mease_sub2"/>
</dbReference>
<dbReference type="PIRSF" id="PIRSF005917">
    <property type="entry name" value="MTase_YraL"/>
    <property type="match status" value="1"/>
</dbReference>
<protein>
    <recommendedName>
        <fullName evidence="6">Ribosomal RNA small subunit methyltransferase I</fullName>
        <ecNumber evidence="6">2.1.1.198</ecNumber>
    </recommendedName>
    <alternativeName>
        <fullName evidence="6">16S rRNA 2'-O-ribose C1402 methyltransferase</fullName>
    </alternativeName>
    <alternativeName>
        <fullName evidence="6">rRNA (cytidine-2'-O-)-methyltransferase RsmI</fullName>
    </alternativeName>
</protein>
<dbReference type="FunFam" id="3.30.950.10:FF:000002">
    <property type="entry name" value="Ribosomal RNA small subunit methyltransferase I"/>
    <property type="match status" value="1"/>
</dbReference>
<dbReference type="PANTHER" id="PTHR46111:SF1">
    <property type="entry name" value="RIBOSOMAL RNA SMALL SUBUNIT METHYLTRANSFERASE I"/>
    <property type="match status" value="1"/>
</dbReference>
<dbReference type="InterPro" id="IPR000878">
    <property type="entry name" value="4pyrrol_Mease"/>
</dbReference>
<dbReference type="EMBL" id="PFFQ01000004">
    <property type="protein sequence ID" value="PIW19512.1"/>
    <property type="molecule type" value="Genomic_DNA"/>
</dbReference>
<feature type="domain" description="Tetrapyrrole methylase" evidence="7">
    <location>
        <begin position="5"/>
        <end position="204"/>
    </location>
</feature>
<dbReference type="GO" id="GO:0070677">
    <property type="term" value="F:rRNA (cytosine-2'-O-)-methyltransferase activity"/>
    <property type="evidence" value="ECO:0007669"/>
    <property type="project" value="UniProtKB-UniRule"/>
</dbReference>
<gene>
    <name evidence="6 8" type="primary">rsmI</name>
    <name evidence="8" type="ORF">COW36_01345</name>
</gene>
<dbReference type="Pfam" id="PF00590">
    <property type="entry name" value="TP_methylase"/>
    <property type="match status" value="1"/>
</dbReference>
<dbReference type="CDD" id="cd11648">
    <property type="entry name" value="RsmI"/>
    <property type="match status" value="1"/>
</dbReference>
<dbReference type="SUPFAM" id="SSF53790">
    <property type="entry name" value="Tetrapyrrole methylase"/>
    <property type="match status" value="1"/>
</dbReference>
<evidence type="ECO:0000256" key="4">
    <source>
        <dbReference type="ARBA" id="ARBA00022679"/>
    </source>
</evidence>
<dbReference type="InterPro" id="IPR018063">
    <property type="entry name" value="SAM_MeTrfase_RsmI_CS"/>
</dbReference>
<keyword evidence="3 6" id="KW-0489">Methyltransferase</keyword>
<evidence type="ECO:0000256" key="3">
    <source>
        <dbReference type="ARBA" id="ARBA00022603"/>
    </source>
</evidence>
<proteinExistence type="inferred from homology"/>
<comment type="subcellular location">
    <subcellularLocation>
        <location evidence="6">Cytoplasm</location>
    </subcellularLocation>
</comment>
<dbReference type="EC" id="2.1.1.198" evidence="6"/>
<evidence type="ECO:0000313" key="8">
    <source>
        <dbReference type="EMBL" id="PIW19512.1"/>
    </source>
</evidence>
<dbReference type="NCBIfam" id="TIGR00096">
    <property type="entry name" value="16S rRNA (cytidine(1402)-2'-O)-methyltransferase"/>
    <property type="match status" value="1"/>
</dbReference>
<keyword evidence="1 6" id="KW-0963">Cytoplasm</keyword>
<evidence type="ECO:0000256" key="1">
    <source>
        <dbReference type="ARBA" id="ARBA00022490"/>
    </source>
</evidence>
<evidence type="ECO:0000256" key="2">
    <source>
        <dbReference type="ARBA" id="ARBA00022552"/>
    </source>
</evidence>
<keyword evidence="5 6" id="KW-0949">S-adenosyl-L-methionine</keyword>
<reference evidence="8 9" key="1">
    <citation type="submission" date="2017-09" db="EMBL/GenBank/DDBJ databases">
        <title>Depth-based differentiation of microbial function through sediment-hosted aquifers and enrichment of novel symbionts in the deep terrestrial subsurface.</title>
        <authorList>
            <person name="Probst A.J."/>
            <person name="Ladd B."/>
            <person name="Jarett J.K."/>
            <person name="Geller-Mcgrath D.E."/>
            <person name="Sieber C.M."/>
            <person name="Emerson J.B."/>
            <person name="Anantharaman K."/>
            <person name="Thomas B.C."/>
            <person name="Malmstrom R."/>
            <person name="Stieglmeier M."/>
            <person name="Klingl A."/>
            <person name="Woyke T."/>
            <person name="Ryan C.M."/>
            <person name="Banfield J.F."/>
        </authorList>
    </citation>
    <scope>NUCLEOTIDE SEQUENCE [LARGE SCALE GENOMIC DNA]</scope>
    <source>
        <strain evidence="8">CG17_big_fil_post_rev_8_21_14_2_50_48_46</strain>
    </source>
</reference>
<name>A0A2M7GBE4_9BACT</name>
<evidence type="ECO:0000259" key="7">
    <source>
        <dbReference type="Pfam" id="PF00590"/>
    </source>
</evidence>
<dbReference type="Proteomes" id="UP000231019">
    <property type="component" value="Unassembled WGS sequence"/>
</dbReference>